<dbReference type="Proteomes" id="UP000014500">
    <property type="component" value="Unassembled WGS sequence"/>
</dbReference>
<dbReference type="Gene3D" id="3.90.226.10">
    <property type="entry name" value="2-enoyl-CoA Hydratase, Chain A, domain 1"/>
    <property type="match status" value="1"/>
</dbReference>
<dbReference type="HOGENOM" id="CLU_1911974_0_0_1"/>
<dbReference type="AlphaFoldDB" id="T1JAS3"/>
<dbReference type="EnsemblMetazoa" id="SMAR010844-RA">
    <property type="protein sequence ID" value="SMAR010844-PA"/>
    <property type="gene ID" value="SMAR010844"/>
</dbReference>
<accession>T1JAS3</accession>
<evidence type="ECO:0000313" key="1">
    <source>
        <dbReference type="EnsemblMetazoa" id="SMAR010844-PA"/>
    </source>
</evidence>
<name>T1JAS3_STRMM</name>
<evidence type="ECO:0008006" key="3">
    <source>
        <dbReference type="Google" id="ProtNLM"/>
    </source>
</evidence>
<reference evidence="2" key="1">
    <citation type="submission" date="2011-05" db="EMBL/GenBank/DDBJ databases">
        <authorList>
            <person name="Richards S.R."/>
            <person name="Qu J."/>
            <person name="Jiang H."/>
            <person name="Jhangiani S.N."/>
            <person name="Agravi P."/>
            <person name="Goodspeed R."/>
            <person name="Gross S."/>
            <person name="Mandapat C."/>
            <person name="Jackson L."/>
            <person name="Mathew T."/>
            <person name="Pu L."/>
            <person name="Thornton R."/>
            <person name="Saada N."/>
            <person name="Wilczek-Boney K.B."/>
            <person name="Lee S."/>
            <person name="Kovar C."/>
            <person name="Wu Y."/>
            <person name="Scherer S.E."/>
            <person name="Worley K.C."/>
            <person name="Muzny D.M."/>
            <person name="Gibbs R."/>
        </authorList>
    </citation>
    <scope>NUCLEOTIDE SEQUENCE</scope>
    <source>
        <strain evidence="2">Brora</strain>
    </source>
</reference>
<protein>
    <recommendedName>
        <fullName evidence="3">3-hydroxyisobutyryl-coenzyme A hydrolase</fullName>
    </recommendedName>
</protein>
<dbReference type="EMBL" id="JH432003">
    <property type="status" value="NOT_ANNOTATED_CDS"/>
    <property type="molecule type" value="Genomic_DNA"/>
</dbReference>
<dbReference type="InterPro" id="IPR029045">
    <property type="entry name" value="ClpP/crotonase-like_dom_sf"/>
</dbReference>
<proteinExistence type="predicted"/>
<sequence>MYFNILNFDFNFFVLFVKNILQLESQYQIYLVVMLQLRLNVVCKKVFTECQRCFQTSSYENFWYTTRTDVARMANSDIFPPKVKINEKIADFDIRDDVLFEKNGRAGVILLNRPKLMNAFNLQMANKISFQLK</sequence>
<organism evidence="1 2">
    <name type="scientific">Strigamia maritima</name>
    <name type="common">European centipede</name>
    <name type="synonym">Geophilus maritimus</name>
    <dbReference type="NCBI Taxonomy" id="126957"/>
    <lineage>
        <taxon>Eukaryota</taxon>
        <taxon>Metazoa</taxon>
        <taxon>Ecdysozoa</taxon>
        <taxon>Arthropoda</taxon>
        <taxon>Myriapoda</taxon>
        <taxon>Chilopoda</taxon>
        <taxon>Pleurostigmophora</taxon>
        <taxon>Geophilomorpha</taxon>
        <taxon>Linotaeniidae</taxon>
        <taxon>Strigamia</taxon>
    </lineage>
</organism>
<reference evidence="1" key="2">
    <citation type="submission" date="2015-02" db="UniProtKB">
        <authorList>
            <consortium name="EnsemblMetazoa"/>
        </authorList>
    </citation>
    <scope>IDENTIFICATION</scope>
</reference>
<evidence type="ECO:0000313" key="2">
    <source>
        <dbReference type="Proteomes" id="UP000014500"/>
    </source>
</evidence>
<keyword evidence="2" id="KW-1185">Reference proteome</keyword>
<dbReference type="SUPFAM" id="SSF52096">
    <property type="entry name" value="ClpP/crotonase"/>
    <property type="match status" value="1"/>
</dbReference>